<dbReference type="STRING" id="926569.ANT_14950"/>
<dbReference type="InParanoid" id="E8N509"/>
<evidence type="ECO:0000256" key="7">
    <source>
        <dbReference type="ARBA" id="ARBA00022801"/>
    </source>
</evidence>
<dbReference type="InterPro" id="IPR029762">
    <property type="entry name" value="PGP-I_bact-type"/>
</dbReference>
<sequence>MKHWLITGFEPFDGSHVNPSAQIVTALSQSIFPEHFHGLILPVNAKTAPAILVENLQQIRPQAVLCLGEAAGRTAISIERVAINLMDFRIPDNAGEQVTDQPIAPDGPTAYFSRLPVRKIRDGLLAEGVPAELSYSAGAYLCNQVFYTLMHFLATHNMDIPAGFIHVPSLPEQAARRTSLTPSMSMELQIEAIRKVIEIVETENP</sequence>
<keyword evidence="6 9" id="KW-0645">Protease</keyword>
<dbReference type="Gene3D" id="3.40.630.20">
    <property type="entry name" value="Peptidase C15, pyroglutamyl peptidase I-like"/>
    <property type="match status" value="1"/>
</dbReference>
<accession>E8N509</accession>
<dbReference type="MEROPS" id="C15.001"/>
<dbReference type="OrthoDB" id="9779738at2"/>
<comment type="subunit">
    <text evidence="9">Homotetramer.</text>
</comment>
<evidence type="ECO:0000256" key="10">
    <source>
        <dbReference type="PROSITE-ProRule" id="PRU10076"/>
    </source>
</evidence>
<dbReference type="SUPFAM" id="SSF53182">
    <property type="entry name" value="Pyrrolidone carboxyl peptidase (pyroglutamate aminopeptidase)"/>
    <property type="match status" value="1"/>
</dbReference>
<dbReference type="InterPro" id="IPR033693">
    <property type="entry name" value="PGPEP1_Glu_AS"/>
</dbReference>
<evidence type="ECO:0000313" key="12">
    <source>
        <dbReference type="EMBL" id="BAJ63523.1"/>
    </source>
</evidence>
<comment type="function">
    <text evidence="2 9">Removes 5-oxoproline from various penultimate amino acid residues except L-proline.</text>
</comment>
<dbReference type="Proteomes" id="UP000008922">
    <property type="component" value="Chromosome"/>
</dbReference>
<dbReference type="HAMAP" id="MF_00417">
    <property type="entry name" value="Pyrrolid_peptidase"/>
    <property type="match status" value="1"/>
</dbReference>
<dbReference type="PROSITE" id="PS01333">
    <property type="entry name" value="PYRASE_GLU"/>
    <property type="match status" value="1"/>
</dbReference>
<evidence type="ECO:0000313" key="13">
    <source>
        <dbReference type="Proteomes" id="UP000008922"/>
    </source>
</evidence>
<dbReference type="FunCoup" id="E8N509">
    <property type="interactions" value="53"/>
</dbReference>
<evidence type="ECO:0000256" key="9">
    <source>
        <dbReference type="HAMAP-Rule" id="MF_00417"/>
    </source>
</evidence>
<keyword evidence="5 9" id="KW-0963">Cytoplasm</keyword>
<feature type="active site" evidence="9 11">
    <location>
        <position position="142"/>
    </location>
</feature>
<dbReference type="PANTHER" id="PTHR23402">
    <property type="entry name" value="PROTEASE FAMILY C15 PYROGLUTAMYL-PEPTIDASE I-RELATED"/>
    <property type="match status" value="1"/>
</dbReference>
<dbReference type="FunFam" id="3.40.630.20:FF:000001">
    <property type="entry name" value="Pyrrolidone-carboxylate peptidase"/>
    <property type="match status" value="1"/>
</dbReference>
<evidence type="ECO:0000256" key="5">
    <source>
        <dbReference type="ARBA" id="ARBA00022490"/>
    </source>
</evidence>
<keyword evidence="13" id="KW-1185">Reference proteome</keyword>
<feature type="active site" evidence="9 10">
    <location>
        <position position="79"/>
    </location>
</feature>
<dbReference type="InterPro" id="IPR033694">
    <property type="entry name" value="PGPEP1_Cys_AS"/>
</dbReference>
<dbReference type="KEGG" id="atm:ANT_14950"/>
<evidence type="ECO:0000256" key="2">
    <source>
        <dbReference type="ARBA" id="ARBA00002280"/>
    </source>
</evidence>
<keyword evidence="8 9" id="KW-0788">Thiol protease</keyword>
<dbReference type="EC" id="3.4.19.3" evidence="9"/>
<feature type="active site" evidence="9">
    <location>
        <position position="166"/>
    </location>
</feature>
<comment type="catalytic activity">
    <reaction evidence="1 9 10">
        <text>Release of an N-terminal pyroglutamyl group from a polypeptide, the second amino acid generally not being Pro.</text>
        <dbReference type="EC" id="3.4.19.3"/>
    </reaction>
</comment>
<comment type="subcellular location">
    <subcellularLocation>
        <location evidence="3 9">Cytoplasm</location>
    </subcellularLocation>
</comment>
<dbReference type="AlphaFoldDB" id="E8N509"/>
<dbReference type="CDD" id="cd00501">
    <property type="entry name" value="Peptidase_C15"/>
    <property type="match status" value="1"/>
</dbReference>
<evidence type="ECO:0000256" key="1">
    <source>
        <dbReference type="ARBA" id="ARBA00001770"/>
    </source>
</evidence>
<dbReference type="PIRSF" id="PIRSF015592">
    <property type="entry name" value="Prld-crbxl_pptds"/>
    <property type="match status" value="1"/>
</dbReference>
<dbReference type="InterPro" id="IPR036440">
    <property type="entry name" value="Peptidase_C15-like_sf"/>
</dbReference>
<dbReference type="Pfam" id="PF01470">
    <property type="entry name" value="Peptidase_C15"/>
    <property type="match status" value="1"/>
</dbReference>
<dbReference type="eggNOG" id="COG2039">
    <property type="taxonomic scope" value="Bacteria"/>
</dbReference>
<dbReference type="InterPro" id="IPR000816">
    <property type="entry name" value="Peptidase_C15"/>
</dbReference>
<dbReference type="InterPro" id="IPR016125">
    <property type="entry name" value="Peptidase_C15-like"/>
</dbReference>
<organism evidence="12 13">
    <name type="scientific">Anaerolinea thermophila (strain DSM 14523 / JCM 11388 / NBRC 100420 / UNI-1)</name>
    <dbReference type="NCBI Taxonomy" id="926569"/>
    <lineage>
        <taxon>Bacteria</taxon>
        <taxon>Bacillati</taxon>
        <taxon>Chloroflexota</taxon>
        <taxon>Anaerolineae</taxon>
        <taxon>Anaerolineales</taxon>
        <taxon>Anaerolineaceae</taxon>
        <taxon>Anaerolinea</taxon>
    </lineage>
</organism>
<dbReference type="PRINTS" id="PR00706">
    <property type="entry name" value="PYROGLUPTASE"/>
</dbReference>
<evidence type="ECO:0000256" key="4">
    <source>
        <dbReference type="ARBA" id="ARBA00006641"/>
    </source>
</evidence>
<evidence type="ECO:0000256" key="8">
    <source>
        <dbReference type="ARBA" id="ARBA00022807"/>
    </source>
</evidence>
<evidence type="ECO:0000256" key="6">
    <source>
        <dbReference type="ARBA" id="ARBA00022670"/>
    </source>
</evidence>
<name>E8N509_ANATU</name>
<dbReference type="GO" id="GO:0016920">
    <property type="term" value="F:pyroglutamyl-peptidase activity"/>
    <property type="evidence" value="ECO:0007669"/>
    <property type="project" value="UniProtKB-UniRule"/>
</dbReference>
<dbReference type="GO" id="GO:0005829">
    <property type="term" value="C:cytosol"/>
    <property type="evidence" value="ECO:0007669"/>
    <property type="project" value="InterPro"/>
</dbReference>
<keyword evidence="7 9" id="KW-0378">Hydrolase</keyword>
<proteinExistence type="inferred from homology"/>
<evidence type="ECO:0000256" key="11">
    <source>
        <dbReference type="PROSITE-ProRule" id="PRU10077"/>
    </source>
</evidence>
<gene>
    <name evidence="9 12" type="primary">pcp</name>
    <name evidence="12" type="ordered locus">ANT_14950</name>
</gene>
<reference evidence="12 13" key="1">
    <citation type="submission" date="2010-12" db="EMBL/GenBank/DDBJ databases">
        <title>Whole genome sequence of Anaerolinea thermophila UNI-1.</title>
        <authorList>
            <person name="Narita-Yamada S."/>
            <person name="Kishi E."/>
            <person name="Watanabe Y."/>
            <person name="Takasaki K."/>
            <person name="Ankai A."/>
            <person name="Oguchi A."/>
            <person name="Fukui S."/>
            <person name="Takahashi M."/>
            <person name="Yashiro I."/>
            <person name="Hosoyama A."/>
            <person name="Sekiguchi Y."/>
            <person name="Hanada S."/>
            <person name="Fujita N."/>
        </authorList>
    </citation>
    <scope>NUCLEOTIDE SEQUENCE [LARGE SCALE GENOMIC DNA]</scope>
    <source>
        <strain evidence="13">DSM 14523 / JCM 11388 / NBRC 100420 / UNI-1</strain>
    </source>
</reference>
<dbReference type="HOGENOM" id="CLU_043960_4_2_0"/>
<evidence type="ECO:0000256" key="3">
    <source>
        <dbReference type="ARBA" id="ARBA00004496"/>
    </source>
</evidence>
<dbReference type="PANTHER" id="PTHR23402:SF1">
    <property type="entry name" value="PYROGLUTAMYL-PEPTIDASE I"/>
    <property type="match status" value="1"/>
</dbReference>
<dbReference type="EMBL" id="AP012029">
    <property type="protein sequence ID" value="BAJ63523.1"/>
    <property type="molecule type" value="Genomic_DNA"/>
</dbReference>
<dbReference type="PROSITE" id="PS01334">
    <property type="entry name" value="PYRASE_CYS"/>
    <property type="match status" value="1"/>
</dbReference>
<dbReference type="NCBIfam" id="TIGR00504">
    <property type="entry name" value="pyro_pdase"/>
    <property type="match status" value="1"/>
</dbReference>
<dbReference type="RefSeq" id="WP_013559905.1">
    <property type="nucleotide sequence ID" value="NC_014960.1"/>
</dbReference>
<dbReference type="GO" id="GO:0006508">
    <property type="term" value="P:proteolysis"/>
    <property type="evidence" value="ECO:0007669"/>
    <property type="project" value="UniProtKB-KW"/>
</dbReference>
<dbReference type="NCBIfam" id="NF009676">
    <property type="entry name" value="PRK13197.1"/>
    <property type="match status" value="1"/>
</dbReference>
<protein>
    <recommendedName>
        <fullName evidence="9">Pyrrolidone-carboxylate peptidase</fullName>
        <ecNumber evidence="9">3.4.19.3</ecNumber>
    </recommendedName>
    <alternativeName>
        <fullName evidence="9">5-oxoprolyl-peptidase</fullName>
    </alternativeName>
    <alternativeName>
        <fullName evidence="9">Pyroglutamyl-peptidase I</fullName>
        <shortName evidence="9">PGP-I</shortName>
        <shortName evidence="9">Pyrase</shortName>
    </alternativeName>
</protein>
<comment type="similarity">
    <text evidence="4 9">Belongs to the peptidase C15 family.</text>
</comment>